<proteinExistence type="predicted"/>
<reference evidence="1" key="1">
    <citation type="journal article" date="2014" name="Front. Microbiol.">
        <title>High frequency of phylogenetically diverse reductive dehalogenase-homologous genes in deep subseafloor sedimentary metagenomes.</title>
        <authorList>
            <person name="Kawai M."/>
            <person name="Futagami T."/>
            <person name="Toyoda A."/>
            <person name="Takaki Y."/>
            <person name="Nishi S."/>
            <person name="Hori S."/>
            <person name="Arai W."/>
            <person name="Tsubouchi T."/>
            <person name="Morono Y."/>
            <person name="Uchiyama I."/>
            <person name="Ito T."/>
            <person name="Fujiyama A."/>
            <person name="Inagaki F."/>
            <person name="Takami H."/>
        </authorList>
    </citation>
    <scope>NUCLEOTIDE SEQUENCE</scope>
    <source>
        <strain evidence="1">Expedition CK06-06</strain>
    </source>
</reference>
<gene>
    <name evidence="1" type="ORF">S03H2_15218</name>
</gene>
<protein>
    <submittedName>
        <fullName evidence="1">Uncharacterized protein</fullName>
    </submittedName>
</protein>
<dbReference type="EMBL" id="BARU01007725">
    <property type="protein sequence ID" value="GAH47059.1"/>
    <property type="molecule type" value="Genomic_DNA"/>
</dbReference>
<sequence length="51" mass="5849">MAFLISSKLSQISKETDSQRLCVTKALILKLMTNLKMEIMRDFSHNFNSKG</sequence>
<comment type="caution">
    <text evidence="1">The sequence shown here is derived from an EMBL/GenBank/DDBJ whole genome shotgun (WGS) entry which is preliminary data.</text>
</comment>
<dbReference type="AlphaFoldDB" id="X1GZN4"/>
<name>X1GZN4_9ZZZZ</name>
<accession>X1GZN4</accession>
<evidence type="ECO:0000313" key="1">
    <source>
        <dbReference type="EMBL" id="GAH47059.1"/>
    </source>
</evidence>
<organism evidence="1">
    <name type="scientific">marine sediment metagenome</name>
    <dbReference type="NCBI Taxonomy" id="412755"/>
    <lineage>
        <taxon>unclassified sequences</taxon>
        <taxon>metagenomes</taxon>
        <taxon>ecological metagenomes</taxon>
    </lineage>
</organism>